<feature type="transmembrane region" description="Helical" evidence="1">
    <location>
        <begin position="12"/>
        <end position="29"/>
    </location>
</feature>
<comment type="caution">
    <text evidence="2">The sequence shown here is derived from an EMBL/GenBank/DDBJ whole genome shotgun (WGS) entry which is preliminary data.</text>
</comment>
<name>A0AA88AL60_FICCA</name>
<evidence type="ECO:0000256" key="1">
    <source>
        <dbReference type="SAM" id="Phobius"/>
    </source>
</evidence>
<dbReference type="EMBL" id="BTGU01000027">
    <property type="protein sequence ID" value="GMN48253.1"/>
    <property type="molecule type" value="Genomic_DNA"/>
</dbReference>
<keyword evidence="1" id="KW-0812">Transmembrane</keyword>
<keyword evidence="3" id="KW-1185">Reference proteome</keyword>
<evidence type="ECO:0000313" key="3">
    <source>
        <dbReference type="Proteomes" id="UP001187192"/>
    </source>
</evidence>
<sequence>MDTSCPSLDEQVLALLTWLARVSIIFHIWPATTRRRHLMLIALMRQVPCLNTCPATTRRGHLMLLALRSKLPPSLAHLASLGKIGRPPHKGYKQIFCS</sequence>
<evidence type="ECO:0000313" key="2">
    <source>
        <dbReference type="EMBL" id="GMN48253.1"/>
    </source>
</evidence>
<keyword evidence="1" id="KW-0472">Membrane</keyword>
<keyword evidence="1" id="KW-1133">Transmembrane helix</keyword>
<gene>
    <name evidence="2" type="ORF">TIFTF001_017439</name>
</gene>
<reference evidence="2" key="1">
    <citation type="submission" date="2023-07" db="EMBL/GenBank/DDBJ databases">
        <title>draft genome sequence of fig (Ficus carica).</title>
        <authorList>
            <person name="Takahashi T."/>
            <person name="Nishimura K."/>
        </authorList>
    </citation>
    <scope>NUCLEOTIDE SEQUENCE</scope>
</reference>
<dbReference type="Proteomes" id="UP001187192">
    <property type="component" value="Unassembled WGS sequence"/>
</dbReference>
<accession>A0AA88AL60</accession>
<proteinExistence type="predicted"/>
<protein>
    <submittedName>
        <fullName evidence="2">Uncharacterized protein</fullName>
    </submittedName>
</protein>
<dbReference type="AlphaFoldDB" id="A0AA88AL60"/>
<organism evidence="2 3">
    <name type="scientific">Ficus carica</name>
    <name type="common">Common fig</name>
    <dbReference type="NCBI Taxonomy" id="3494"/>
    <lineage>
        <taxon>Eukaryota</taxon>
        <taxon>Viridiplantae</taxon>
        <taxon>Streptophyta</taxon>
        <taxon>Embryophyta</taxon>
        <taxon>Tracheophyta</taxon>
        <taxon>Spermatophyta</taxon>
        <taxon>Magnoliopsida</taxon>
        <taxon>eudicotyledons</taxon>
        <taxon>Gunneridae</taxon>
        <taxon>Pentapetalae</taxon>
        <taxon>rosids</taxon>
        <taxon>fabids</taxon>
        <taxon>Rosales</taxon>
        <taxon>Moraceae</taxon>
        <taxon>Ficeae</taxon>
        <taxon>Ficus</taxon>
    </lineage>
</organism>